<keyword evidence="5" id="KW-1185">Reference proteome</keyword>
<comment type="caution">
    <text evidence="4">The sequence shown here is derived from an EMBL/GenBank/DDBJ whole genome shotgun (WGS) entry which is preliminary data.</text>
</comment>
<feature type="active site" evidence="1">
    <location>
        <position position="36"/>
    </location>
</feature>
<dbReference type="SUPFAM" id="SSF54637">
    <property type="entry name" value="Thioesterase/thiol ester dehydrase-isomerase"/>
    <property type="match status" value="1"/>
</dbReference>
<dbReference type="AlphaFoldDB" id="A0AAE3HGI3"/>
<feature type="binding site" evidence="2">
    <location>
        <position position="114"/>
    </location>
    <ligand>
        <name>substrate</name>
    </ligand>
</feature>
<evidence type="ECO:0000259" key="3">
    <source>
        <dbReference type="Pfam" id="PF22636"/>
    </source>
</evidence>
<sequence length="131" mass="14505">MKFNVKEGMEGKVEMVVEDKDTALQFGSGGVEVFATPMMIGLMENASLKAVDEFLPEGYGTVGTHLDVKHLGATPVGMKVWATAKLMEIDRKALTFHVEAFDEVEKIGEGTHKRFIIEVEKFLEKSKKKNG</sequence>
<dbReference type="PANTHER" id="PTHR36934:SF1">
    <property type="entry name" value="THIOESTERASE DOMAIN-CONTAINING PROTEIN"/>
    <property type="match status" value="1"/>
</dbReference>
<dbReference type="InterPro" id="IPR054485">
    <property type="entry name" value="FlK-like_dom"/>
</dbReference>
<proteinExistence type="predicted"/>
<name>A0AAE3HGI3_9FIRM</name>
<evidence type="ECO:0000313" key="4">
    <source>
        <dbReference type="EMBL" id="MCR1899047.1"/>
    </source>
</evidence>
<feature type="binding site" evidence="2">
    <location>
        <position position="63"/>
    </location>
    <ligand>
        <name>substrate</name>
    </ligand>
</feature>
<evidence type="ECO:0000256" key="1">
    <source>
        <dbReference type="PIRSR" id="PIRSR014972-1"/>
    </source>
</evidence>
<feature type="binding site" evidence="2">
    <location>
        <position position="63"/>
    </location>
    <ligand>
        <name>CoA</name>
        <dbReference type="ChEBI" id="CHEBI:57287"/>
    </ligand>
</feature>
<dbReference type="Proteomes" id="UP001205748">
    <property type="component" value="Unassembled WGS sequence"/>
</dbReference>
<dbReference type="EMBL" id="JANKAS010000006">
    <property type="protein sequence ID" value="MCR1899047.1"/>
    <property type="molecule type" value="Genomic_DNA"/>
</dbReference>
<feature type="active site" evidence="1">
    <location>
        <position position="44"/>
    </location>
</feature>
<feature type="domain" description="Fluoroacetyl-CoA-specific thioesterase-like" evidence="3">
    <location>
        <begin position="17"/>
        <end position="119"/>
    </location>
</feature>
<dbReference type="RefSeq" id="WP_257530977.1">
    <property type="nucleotide sequence ID" value="NZ_JANKAS010000006.1"/>
</dbReference>
<organism evidence="4 5">
    <name type="scientific">Irregularibacter muris</name>
    <dbReference type="NCBI Taxonomy" id="1796619"/>
    <lineage>
        <taxon>Bacteria</taxon>
        <taxon>Bacillati</taxon>
        <taxon>Bacillota</taxon>
        <taxon>Clostridia</taxon>
        <taxon>Eubacteriales</taxon>
        <taxon>Eubacteriaceae</taxon>
        <taxon>Irregularibacter</taxon>
    </lineage>
</organism>
<dbReference type="InterPro" id="IPR029069">
    <property type="entry name" value="HotDog_dom_sf"/>
</dbReference>
<evidence type="ECO:0000256" key="2">
    <source>
        <dbReference type="PIRSR" id="PIRSR014972-2"/>
    </source>
</evidence>
<dbReference type="InterPro" id="IPR025540">
    <property type="entry name" value="FlK"/>
</dbReference>
<dbReference type="Pfam" id="PF22636">
    <property type="entry name" value="FlK"/>
    <property type="match status" value="1"/>
</dbReference>
<dbReference type="PIRSF" id="PIRSF014972">
    <property type="entry name" value="FlK"/>
    <property type="match status" value="1"/>
</dbReference>
<accession>A0AAE3HGI3</accession>
<dbReference type="PANTHER" id="PTHR36934">
    <property type="entry name" value="BLR0278 PROTEIN"/>
    <property type="match status" value="1"/>
</dbReference>
<feature type="active site" evidence="1">
    <location>
        <position position="70"/>
    </location>
</feature>
<gene>
    <name evidence="4" type="ORF">NSA47_08640</name>
</gene>
<evidence type="ECO:0000313" key="5">
    <source>
        <dbReference type="Proteomes" id="UP001205748"/>
    </source>
</evidence>
<reference evidence="4" key="1">
    <citation type="submission" date="2022-07" db="EMBL/GenBank/DDBJ databases">
        <title>Enhanced cultured diversity of the mouse gut microbiota enables custom-made synthetic communities.</title>
        <authorList>
            <person name="Afrizal A."/>
        </authorList>
    </citation>
    <scope>NUCLEOTIDE SEQUENCE</scope>
    <source>
        <strain evidence="4">DSM 28593</strain>
    </source>
</reference>
<dbReference type="Gene3D" id="3.10.129.10">
    <property type="entry name" value="Hotdog Thioesterase"/>
    <property type="match status" value="1"/>
</dbReference>
<protein>
    <submittedName>
        <fullName evidence="4">Thioesterase family protein</fullName>
    </submittedName>
</protein>